<evidence type="ECO:0000313" key="4">
    <source>
        <dbReference type="Proteomes" id="UP000276133"/>
    </source>
</evidence>
<dbReference type="Gene3D" id="3.30.160.60">
    <property type="entry name" value="Classic Zinc Finger"/>
    <property type="match status" value="1"/>
</dbReference>
<reference evidence="3 4" key="1">
    <citation type="journal article" date="2018" name="Sci. Rep.">
        <title>Genomic signatures of local adaptation to the degree of environmental predictability in rotifers.</title>
        <authorList>
            <person name="Franch-Gras L."/>
            <person name="Hahn C."/>
            <person name="Garcia-Roger E.M."/>
            <person name="Carmona M.J."/>
            <person name="Serra M."/>
            <person name="Gomez A."/>
        </authorList>
    </citation>
    <scope>NUCLEOTIDE SEQUENCE [LARGE SCALE GENOMIC DNA]</scope>
    <source>
        <strain evidence="3">HYR1</strain>
    </source>
</reference>
<organism evidence="3 4">
    <name type="scientific">Brachionus plicatilis</name>
    <name type="common">Marine rotifer</name>
    <name type="synonym">Brachionus muelleri</name>
    <dbReference type="NCBI Taxonomy" id="10195"/>
    <lineage>
        <taxon>Eukaryota</taxon>
        <taxon>Metazoa</taxon>
        <taxon>Spiralia</taxon>
        <taxon>Gnathifera</taxon>
        <taxon>Rotifera</taxon>
        <taxon>Eurotatoria</taxon>
        <taxon>Monogononta</taxon>
        <taxon>Pseudotrocha</taxon>
        <taxon>Ploima</taxon>
        <taxon>Brachionidae</taxon>
        <taxon>Brachionus</taxon>
    </lineage>
</organism>
<dbReference type="GO" id="GO:0008270">
    <property type="term" value="F:zinc ion binding"/>
    <property type="evidence" value="ECO:0007669"/>
    <property type="project" value="UniProtKB-KW"/>
</dbReference>
<evidence type="ECO:0000259" key="2">
    <source>
        <dbReference type="PROSITE" id="PS50157"/>
    </source>
</evidence>
<keyword evidence="1" id="KW-0862">Zinc</keyword>
<keyword evidence="4" id="KW-1185">Reference proteome</keyword>
<feature type="non-terminal residue" evidence="3">
    <location>
        <position position="938"/>
    </location>
</feature>
<dbReference type="InterPro" id="IPR013087">
    <property type="entry name" value="Znf_C2H2_type"/>
</dbReference>
<evidence type="ECO:0000256" key="1">
    <source>
        <dbReference type="PROSITE-ProRule" id="PRU00042"/>
    </source>
</evidence>
<comment type="caution">
    <text evidence="3">The sequence shown here is derived from an EMBL/GenBank/DDBJ whole genome shotgun (WGS) entry which is preliminary data.</text>
</comment>
<accession>A0A3M7QM30</accession>
<feature type="domain" description="C2H2-type" evidence="2">
    <location>
        <begin position="392"/>
        <end position="420"/>
    </location>
</feature>
<protein>
    <recommendedName>
        <fullName evidence="2">C2H2-type domain-containing protein</fullName>
    </recommendedName>
</protein>
<feature type="domain" description="C2H2-type" evidence="2">
    <location>
        <begin position="438"/>
        <end position="467"/>
    </location>
</feature>
<dbReference type="SMART" id="SM00355">
    <property type="entry name" value="ZnF_C2H2"/>
    <property type="match status" value="2"/>
</dbReference>
<dbReference type="PROSITE" id="PS50157">
    <property type="entry name" value="ZINC_FINGER_C2H2_2"/>
    <property type="match status" value="2"/>
</dbReference>
<dbReference type="InterPro" id="IPR027417">
    <property type="entry name" value="P-loop_NTPase"/>
</dbReference>
<gene>
    <name evidence="3" type="ORF">BpHYR1_036274</name>
</gene>
<name>A0A3M7QM30_BRAPC</name>
<keyword evidence="1" id="KW-0863">Zinc-finger</keyword>
<evidence type="ECO:0000313" key="3">
    <source>
        <dbReference type="EMBL" id="RNA12045.1"/>
    </source>
</evidence>
<dbReference type="OrthoDB" id="10215863at2759"/>
<sequence>MFSYALTITKVPLYRTTRVDIFQIFENLSIELLVAQEDHADMYTVHYHIYIFCSIEQSYEEIFSILKESFDFSFGLYFERCHNKDAYIHYSTKEDFQFISKNIDHKLFNFNYEIVQYCFSKSKFDDNDEFVIKNKRLSNYICYRFNQIKKLSQPVYPLFEYQIINAFTNWRQSVIEWFNKNLDEKNRKALFLYGISDSGKSSFINNLFGHLKNQIFLPVMSLGINAWSEWDPKIYNLVIIDQIGFSQRDCMVLNKILKKEVFIVKKKYTNSKKNVLVKCPIILISNQGPPIDFDEMICSVETEAKLESDDFLQIKNFVIIDPKSKKYFLVFKLPLNLEIQRLSNIYSPQIAKMTDVNHQQKINFFNLVVPALADPKIIKDLSDMPRFVCNFEECKEETKSFASKQKFVQHLKIMHDQELPGGCMFLYPNDKSTVPGGFWCSVCGHHYCRRDHLQNHIRTSTHCKNASVAVQNPLELRELEIENRLAIEGSSLPKSNSFDFKRIEYKSLLSIEWKPVVIEHHNRLLIDKLKEKRESKGCFSKIVKSFSMMTLNRRKDSNELTRKSKTYLNIFTSFDASFNLLNSQNDVHVKNENNKRKLDDCEVDVKNKKLMVAKEEKNEDEESDDEILIKTLMNFENKYLTIKRKMDKSFYLIDSDSDDSIIILDNEKVEIEDRKKITELKRDLSFDTKTNDSVEPKKLKNSNEIKQTIIESLCISKSSGSKVYSNKVGELGRTRKLNNNLTLRLHDFYSSDVRLDRRLYFNRVDFDDNVDIHIYVLCEIEAILDLVCSKSIIYTTEHYYHQLFKRRKFDSSNELFKQMKHEYEDVFEKQDSLQSNTEDFILLKRNYENQLKNQENVCRFHLMDLRNFCQFILETYEKMCRKVKDVKQEELNRLKEKYSYVLNGRLEMNVIKIGNFVDKVLPVLVLQFLEQDKTLRYK</sequence>
<dbReference type="AlphaFoldDB" id="A0A3M7QM30"/>
<dbReference type="EMBL" id="REGN01005777">
    <property type="protein sequence ID" value="RNA12045.1"/>
    <property type="molecule type" value="Genomic_DNA"/>
</dbReference>
<dbReference type="Proteomes" id="UP000276133">
    <property type="component" value="Unassembled WGS sequence"/>
</dbReference>
<dbReference type="PROSITE" id="PS00028">
    <property type="entry name" value="ZINC_FINGER_C2H2_1"/>
    <property type="match status" value="1"/>
</dbReference>
<keyword evidence="1" id="KW-0479">Metal-binding</keyword>
<proteinExistence type="predicted"/>
<dbReference type="SUPFAM" id="SSF52540">
    <property type="entry name" value="P-loop containing nucleoside triphosphate hydrolases"/>
    <property type="match status" value="1"/>
</dbReference>